<evidence type="ECO:0000256" key="5">
    <source>
        <dbReference type="ARBA" id="ARBA00051784"/>
    </source>
</evidence>
<evidence type="ECO:0000256" key="4">
    <source>
        <dbReference type="ARBA" id="ARBA00022825"/>
    </source>
</evidence>
<evidence type="ECO:0000259" key="7">
    <source>
        <dbReference type="PROSITE" id="PS50106"/>
    </source>
</evidence>
<dbReference type="EMBL" id="EF676767">
    <property type="protein sequence ID" value="ABR16649.1"/>
    <property type="molecule type" value="mRNA"/>
</dbReference>
<dbReference type="PROSITE" id="PS50106">
    <property type="entry name" value="PDZ"/>
    <property type="match status" value="1"/>
</dbReference>
<accession>B8LLW9</accession>
<organism evidence="8">
    <name type="scientific">Picea sitchensis</name>
    <name type="common">Sitka spruce</name>
    <name type="synonym">Pinus sitchensis</name>
    <dbReference type="NCBI Taxonomy" id="3332"/>
    <lineage>
        <taxon>Eukaryota</taxon>
        <taxon>Viridiplantae</taxon>
        <taxon>Streptophyta</taxon>
        <taxon>Embryophyta</taxon>
        <taxon>Tracheophyta</taxon>
        <taxon>Spermatophyta</taxon>
        <taxon>Pinopsida</taxon>
        <taxon>Pinidae</taxon>
        <taxon>Conifers I</taxon>
        <taxon>Pinales</taxon>
        <taxon>Pinaceae</taxon>
        <taxon>Picea</taxon>
    </lineage>
</organism>
<dbReference type="GO" id="GO:0006508">
    <property type="term" value="P:proteolysis"/>
    <property type="evidence" value="ECO:0007669"/>
    <property type="project" value="UniProtKB-KW"/>
</dbReference>
<dbReference type="InterPro" id="IPR004447">
    <property type="entry name" value="Peptidase_S41A"/>
</dbReference>
<evidence type="ECO:0000313" key="8">
    <source>
        <dbReference type="EMBL" id="ABR16649.1"/>
    </source>
</evidence>
<sequence length="500" mass="55001">MELIRRNCVHICNASSPFLQTKLAINCKVKANLHLPKPLSLSRRWICSLSHSKNMDGQVNHLKEGGKMMWVIVTGFILCFGTPVCNNPALGQTLDLGQPQEMVDRCKEGMPTDTGAEEKAITNEGIVEEAWLVVNENFLDARHHTWSAKAWLKKKEEALSRPIQTRSTAHDIIRRMLATLDDPYTRFLTPSEFTKLARYDLSGVGINLKEVSDEDGVTKLKVLGIILGGPAHSAGVKQGDEILSVNGKSVEGMTSSDVASLIQGPKETFVSLEVKHGDCGDSQNVIIERQQVIRTPVFYRLEKDENGNEDMGYIRLKEFSALARRDLTTAMRRLKDAGASHFVLDLRDNPGGLVQAGIEIAKLFLESGDPVIYTVGRDLDSQKSILAKSPALITVPLMVLVNGHTASASEIVAAALHDNCRAILVGERTFGKGLIQSVYELEDGSAVVVTVGKYVTPTHRDIDGNGIEPDFHYRPGLVEAKKTLSRCRVPAEFVTRDKLL</sequence>
<dbReference type="GO" id="GO:0004252">
    <property type="term" value="F:serine-type endopeptidase activity"/>
    <property type="evidence" value="ECO:0007669"/>
    <property type="project" value="UniProtKB-EC"/>
</dbReference>
<evidence type="ECO:0000256" key="6">
    <source>
        <dbReference type="ARBA" id="ARBA00066637"/>
    </source>
</evidence>
<dbReference type="EC" id="3.4.21.102" evidence="6"/>
<dbReference type="Gene3D" id="3.30.750.44">
    <property type="match status" value="1"/>
</dbReference>
<evidence type="ECO:0000256" key="3">
    <source>
        <dbReference type="ARBA" id="ARBA00022801"/>
    </source>
</evidence>
<dbReference type="CDD" id="cd06782">
    <property type="entry name" value="cpPDZ_CPP-like"/>
    <property type="match status" value="1"/>
</dbReference>
<dbReference type="NCBIfam" id="TIGR00225">
    <property type="entry name" value="prc"/>
    <property type="match status" value="1"/>
</dbReference>
<comment type="catalytic activity">
    <reaction evidence="5">
        <text>The enzyme shows specific recognition of a C-terminal tripeptide, Xaa-Yaa-Zaa, in which Xaa is preferably Ala or Leu, Yaa is preferably Ala or Tyr, and Zaa is preferably Ala, but then cleaves at a variable distance from the C-terminus. A typical cleavage is -Ala-Ala-|-Arg-Ala-Ala-Lys-Glu-Asn-Tyr-Ala-Leu-Ala-Ala.</text>
        <dbReference type="EC" id="3.4.21.102"/>
    </reaction>
</comment>
<dbReference type="CDD" id="cd07560">
    <property type="entry name" value="Peptidase_S41_CPP"/>
    <property type="match status" value="1"/>
</dbReference>
<name>B8LLW9_PICSI</name>
<evidence type="ECO:0000256" key="1">
    <source>
        <dbReference type="ARBA" id="ARBA00009179"/>
    </source>
</evidence>
<dbReference type="InterPro" id="IPR029045">
    <property type="entry name" value="ClpP/crotonase-like_dom_sf"/>
</dbReference>
<dbReference type="PANTHER" id="PTHR32060">
    <property type="entry name" value="TAIL-SPECIFIC PROTEASE"/>
    <property type="match status" value="1"/>
</dbReference>
<evidence type="ECO:0000256" key="2">
    <source>
        <dbReference type="ARBA" id="ARBA00022670"/>
    </source>
</evidence>
<dbReference type="AlphaFoldDB" id="B8LLW9"/>
<keyword evidence="4" id="KW-0720">Serine protease</keyword>
<dbReference type="Gene3D" id="2.30.42.10">
    <property type="match status" value="1"/>
</dbReference>
<keyword evidence="2" id="KW-0645">Protease</keyword>
<dbReference type="InterPro" id="IPR005151">
    <property type="entry name" value="Tail-specific_protease"/>
</dbReference>
<comment type="similarity">
    <text evidence="1">Belongs to the peptidase S41A family.</text>
</comment>
<feature type="domain" description="PDZ" evidence="7">
    <location>
        <begin position="193"/>
        <end position="263"/>
    </location>
</feature>
<dbReference type="SMART" id="SM00228">
    <property type="entry name" value="PDZ"/>
    <property type="match status" value="1"/>
</dbReference>
<dbReference type="SUPFAM" id="SSF50156">
    <property type="entry name" value="PDZ domain-like"/>
    <property type="match status" value="1"/>
</dbReference>
<protein>
    <recommendedName>
        <fullName evidence="6">C-terminal processing peptidase</fullName>
        <ecNumber evidence="6">3.4.21.102</ecNumber>
    </recommendedName>
</protein>
<dbReference type="MEROPS" id="S41.A02"/>
<dbReference type="Gene3D" id="3.90.226.10">
    <property type="entry name" value="2-enoyl-CoA Hydratase, Chain A, domain 1"/>
    <property type="match status" value="1"/>
</dbReference>
<dbReference type="SUPFAM" id="SSF52096">
    <property type="entry name" value="ClpP/crotonase"/>
    <property type="match status" value="1"/>
</dbReference>
<keyword evidence="3" id="KW-0378">Hydrolase</keyword>
<dbReference type="PANTHER" id="PTHR32060:SF31">
    <property type="entry name" value="CARBOXYL-TERMINAL-PROCESSING PEPTIDASE 1, CHLOROPLASTIC"/>
    <property type="match status" value="1"/>
</dbReference>
<dbReference type="InterPro" id="IPR001478">
    <property type="entry name" value="PDZ"/>
</dbReference>
<dbReference type="Pfam" id="PF03572">
    <property type="entry name" value="Peptidase_S41"/>
    <property type="match status" value="1"/>
</dbReference>
<dbReference type="SMART" id="SM00245">
    <property type="entry name" value="TSPc"/>
    <property type="match status" value="1"/>
</dbReference>
<dbReference type="Pfam" id="PF00595">
    <property type="entry name" value="PDZ"/>
    <property type="match status" value="1"/>
</dbReference>
<dbReference type="FunFam" id="3.90.226.10:FF:000023">
    <property type="entry name" value="Carboxyl-terminal processing protease"/>
    <property type="match status" value="1"/>
</dbReference>
<reference evidence="8" key="1">
    <citation type="submission" date="2007-06" db="EMBL/GenBank/DDBJ databases">
        <title>Full length cDNA sequences from Sitka Spruce (Picea sitchensis).</title>
        <authorList>
            <person name="Ralph S.G."/>
            <person name="Chun H.E."/>
            <person name="Liao N."/>
            <person name="Ali J."/>
            <person name="Reid K."/>
            <person name="Kolosova N."/>
            <person name="Cooper N."/>
            <person name="Cullis C."/>
            <person name="Jancsik S."/>
            <person name="Moore R."/>
            <person name="Mayo M."/>
            <person name="Wagner S."/>
            <person name="Holt R.A."/>
            <person name="Jones S.J.M."/>
            <person name="Marra M.A."/>
            <person name="Ritland C.E."/>
            <person name="Ritland K."/>
            <person name="Bohlmann J."/>
        </authorList>
    </citation>
    <scope>NUCLEOTIDE SEQUENCE</scope>
    <source>
        <tissue evidence="8">Green portion of the leader tissue</tissue>
    </source>
</reference>
<dbReference type="InterPro" id="IPR036034">
    <property type="entry name" value="PDZ_sf"/>
</dbReference>
<proteinExistence type="evidence at transcript level"/>